<dbReference type="SUPFAM" id="SSF46689">
    <property type="entry name" value="Homeodomain-like"/>
    <property type="match status" value="1"/>
</dbReference>
<organism evidence="4 5">
    <name type="scientific">Nocardioides cavernae</name>
    <dbReference type="NCBI Taxonomy" id="1921566"/>
    <lineage>
        <taxon>Bacteria</taxon>
        <taxon>Bacillati</taxon>
        <taxon>Actinomycetota</taxon>
        <taxon>Actinomycetes</taxon>
        <taxon>Propionibacteriales</taxon>
        <taxon>Nocardioidaceae</taxon>
        <taxon>Nocardioides</taxon>
    </lineage>
</organism>
<dbReference type="PROSITE" id="PS50977">
    <property type="entry name" value="HTH_TETR_2"/>
    <property type="match status" value="1"/>
</dbReference>
<dbReference type="PANTHER" id="PTHR30055:SF146">
    <property type="entry name" value="HTH-TYPE TRANSCRIPTIONAL DUAL REGULATOR CECR"/>
    <property type="match status" value="1"/>
</dbReference>
<keyword evidence="1 2" id="KW-0238">DNA-binding</keyword>
<gene>
    <name evidence="4" type="ORF">IEZ26_15485</name>
</gene>
<dbReference type="InterPro" id="IPR001647">
    <property type="entry name" value="HTH_TetR"/>
</dbReference>
<feature type="DNA-binding region" description="H-T-H motif" evidence="2">
    <location>
        <begin position="34"/>
        <end position="53"/>
    </location>
</feature>
<proteinExistence type="predicted"/>
<evidence type="ECO:0000313" key="5">
    <source>
        <dbReference type="Proteomes" id="UP000618818"/>
    </source>
</evidence>
<dbReference type="Proteomes" id="UP000618818">
    <property type="component" value="Unassembled WGS sequence"/>
</dbReference>
<evidence type="ECO:0000259" key="3">
    <source>
        <dbReference type="PROSITE" id="PS50977"/>
    </source>
</evidence>
<dbReference type="Gene3D" id="1.10.357.10">
    <property type="entry name" value="Tetracycline Repressor, domain 2"/>
    <property type="match status" value="1"/>
</dbReference>
<name>A0ABR8NFS7_9ACTN</name>
<dbReference type="InterPro" id="IPR050109">
    <property type="entry name" value="HTH-type_TetR-like_transc_reg"/>
</dbReference>
<dbReference type="InterPro" id="IPR009057">
    <property type="entry name" value="Homeodomain-like_sf"/>
</dbReference>
<comment type="caution">
    <text evidence="4">The sequence shown here is derived from an EMBL/GenBank/DDBJ whole genome shotgun (WGS) entry which is preliminary data.</text>
</comment>
<feature type="domain" description="HTH tetR-type" evidence="3">
    <location>
        <begin position="11"/>
        <end position="71"/>
    </location>
</feature>
<dbReference type="RefSeq" id="WP_191195869.1">
    <property type="nucleotide sequence ID" value="NZ_JACXYZ010000002.1"/>
</dbReference>
<dbReference type="PRINTS" id="PR00455">
    <property type="entry name" value="HTHTETR"/>
</dbReference>
<dbReference type="EMBL" id="JACXYZ010000002">
    <property type="protein sequence ID" value="MBD3926025.1"/>
    <property type="molecule type" value="Genomic_DNA"/>
</dbReference>
<dbReference type="PANTHER" id="PTHR30055">
    <property type="entry name" value="HTH-TYPE TRANSCRIPTIONAL REGULATOR RUTR"/>
    <property type="match status" value="1"/>
</dbReference>
<reference evidence="4 5" key="1">
    <citation type="submission" date="2020-09" db="EMBL/GenBank/DDBJ databases">
        <title>novel species in genus Nocardioides.</title>
        <authorList>
            <person name="Zhang G."/>
        </authorList>
    </citation>
    <scope>NUCLEOTIDE SEQUENCE [LARGE SCALE GENOMIC DNA]</scope>
    <source>
        <strain evidence="4 5">KCTC 39551</strain>
    </source>
</reference>
<accession>A0ABR8NFS7</accession>
<evidence type="ECO:0000256" key="2">
    <source>
        <dbReference type="PROSITE-ProRule" id="PRU00335"/>
    </source>
</evidence>
<keyword evidence="5" id="KW-1185">Reference proteome</keyword>
<evidence type="ECO:0000313" key="4">
    <source>
        <dbReference type="EMBL" id="MBD3926025.1"/>
    </source>
</evidence>
<dbReference type="InterPro" id="IPR036271">
    <property type="entry name" value="Tet_transcr_reg_TetR-rel_C_sf"/>
</dbReference>
<protein>
    <submittedName>
        <fullName evidence="4">TetR/AcrR family transcriptional regulator</fullName>
    </submittedName>
</protein>
<evidence type="ECO:0000256" key="1">
    <source>
        <dbReference type="ARBA" id="ARBA00023125"/>
    </source>
</evidence>
<dbReference type="Pfam" id="PF00440">
    <property type="entry name" value="TetR_N"/>
    <property type="match status" value="1"/>
</dbReference>
<dbReference type="SUPFAM" id="SSF48498">
    <property type="entry name" value="Tetracyclin repressor-like, C-terminal domain"/>
    <property type="match status" value="1"/>
</dbReference>
<sequence>MTPPRTRLDAAERRAQILDAANKLFAEHGYDGVAVDDIARAAGVTRGLVHHYFGGRKDVYLGLLAWLGAMREDELRPPTGRSARARVGDSVSRWLDWTEANRTVWLAAMAPGEDVADPEVRDVLAELVRRAVVLLAQFHADIAEDTPRLRYALECWTGLNRTATRRWLRGEASRETTHELLASTLEHVLRNFGKPATT</sequence>